<gene>
    <name evidence="18" type="ORF">JYU34_014654</name>
</gene>
<dbReference type="Gene3D" id="2.60.40.10">
    <property type="entry name" value="Immunoglobulins"/>
    <property type="match status" value="1"/>
</dbReference>
<evidence type="ECO:0000256" key="8">
    <source>
        <dbReference type="ARBA" id="ARBA00023136"/>
    </source>
</evidence>
<feature type="domain" description="Protein kinase" evidence="16">
    <location>
        <begin position="442"/>
        <end position="746"/>
    </location>
</feature>
<dbReference type="PROSITE" id="PS50853">
    <property type="entry name" value="FN3"/>
    <property type="match status" value="1"/>
</dbReference>
<dbReference type="Proteomes" id="UP000823941">
    <property type="component" value="Chromosome 19"/>
</dbReference>
<evidence type="ECO:0000313" key="19">
    <source>
        <dbReference type="Proteomes" id="UP000823941"/>
    </source>
</evidence>
<dbReference type="Gene3D" id="1.10.510.10">
    <property type="entry name" value="Transferase(Phosphotransferase) domain 1"/>
    <property type="match status" value="1"/>
</dbReference>
<reference evidence="18 19" key="1">
    <citation type="submission" date="2021-06" db="EMBL/GenBank/DDBJ databases">
        <title>A haploid diamondback moth (Plutella xylostella L.) genome assembly resolves 31 chromosomes and identifies a diamide resistance mutation.</title>
        <authorList>
            <person name="Ward C.M."/>
            <person name="Perry K.D."/>
            <person name="Baker G."/>
            <person name="Powis K."/>
            <person name="Heckel D.G."/>
            <person name="Baxter S.W."/>
        </authorList>
    </citation>
    <scope>NUCLEOTIDE SEQUENCE [LARGE SCALE GENOMIC DNA]</scope>
    <source>
        <strain evidence="18 19">LV</strain>
        <tissue evidence="18">Single pupa</tissue>
    </source>
</reference>
<dbReference type="InterPro" id="IPR054166">
    <property type="entry name" value="Tor_FN3_3nd"/>
</dbReference>
<feature type="compositionally biased region" description="Polar residues" evidence="13">
    <location>
        <begin position="805"/>
        <end position="824"/>
    </location>
</feature>
<dbReference type="PROSITE" id="PS00109">
    <property type="entry name" value="PROTEIN_KINASE_TYR"/>
    <property type="match status" value="1"/>
</dbReference>
<keyword evidence="10" id="KW-0325">Glycoprotein</keyword>
<dbReference type="PANTHER" id="PTHR24416:SF620">
    <property type="entry name" value="TYROSINE-PROTEIN KINASE RECEPTOR TORSO"/>
    <property type="match status" value="1"/>
</dbReference>
<feature type="region of interest" description="Disordered" evidence="13">
    <location>
        <begin position="804"/>
        <end position="824"/>
    </location>
</feature>
<keyword evidence="8 14" id="KW-0472">Membrane</keyword>
<dbReference type="InterPro" id="IPR036116">
    <property type="entry name" value="FN3_sf"/>
</dbReference>
<dbReference type="PROSITE" id="PS50011">
    <property type="entry name" value="PROTEIN_KINASE_DOM"/>
    <property type="match status" value="1"/>
</dbReference>
<dbReference type="SUPFAM" id="SSF56112">
    <property type="entry name" value="Protein kinase-like (PK-like)"/>
    <property type="match status" value="1"/>
</dbReference>
<evidence type="ECO:0000313" key="18">
    <source>
        <dbReference type="EMBL" id="KAG7301679.1"/>
    </source>
</evidence>
<feature type="signal peptide" evidence="15">
    <location>
        <begin position="1"/>
        <end position="27"/>
    </location>
</feature>
<proteinExistence type="predicted"/>
<evidence type="ECO:0000256" key="9">
    <source>
        <dbReference type="ARBA" id="ARBA00023170"/>
    </source>
</evidence>
<keyword evidence="12" id="KW-0067">ATP-binding</keyword>
<keyword evidence="6" id="KW-0418">Kinase</keyword>
<evidence type="ECO:0000256" key="11">
    <source>
        <dbReference type="ARBA" id="ARBA00051243"/>
    </source>
</evidence>
<dbReference type="InterPro" id="IPR011009">
    <property type="entry name" value="Kinase-like_dom_sf"/>
</dbReference>
<evidence type="ECO:0000256" key="13">
    <source>
        <dbReference type="SAM" id="MobiDB-lite"/>
    </source>
</evidence>
<evidence type="ECO:0000256" key="2">
    <source>
        <dbReference type="ARBA" id="ARBA00011902"/>
    </source>
</evidence>
<keyword evidence="4 14" id="KW-0812">Transmembrane</keyword>
<comment type="catalytic activity">
    <reaction evidence="11">
        <text>L-tyrosyl-[protein] + ATP = O-phospho-L-tyrosyl-[protein] + ADP + H(+)</text>
        <dbReference type="Rhea" id="RHEA:10596"/>
        <dbReference type="Rhea" id="RHEA-COMP:10136"/>
        <dbReference type="Rhea" id="RHEA-COMP:20101"/>
        <dbReference type="ChEBI" id="CHEBI:15378"/>
        <dbReference type="ChEBI" id="CHEBI:30616"/>
        <dbReference type="ChEBI" id="CHEBI:46858"/>
        <dbReference type="ChEBI" id="CHEBI:61978"/>
        <dbReference type="ChEBI" id="CHEBI:456216"/>
        <dbReference type="EC" id="2.7.10.1"/>
    </reaction>
</comment>
<dbReference type="SMART" id="SM00219">
    <property type="entry name" value="TyrKc"/>
    <property type="match status" value="1"/>
</dbReference>
<evidence type="ECO:0000256" key="7">
    <source>
        <dbReference type="ARBA" id="ARBA00022989"/>
    </source>
</evidence>
<dbReference type="PROSITE" id="PS00107">
    <property type="entry name" value="PROTEIN_KINASE_ATP"/>
    <property type="match status" value="1"/>
</dbReference>
<evidence type="ECO:0000259" key="17">
    <source>
        <dbReference type="PROSITE" id="PS50853"/>
    </source>
</evidence>
<dbReference type="InterPro" id="IPR054167">
    <property type="entry name" value="Tor_FN3_1st"/>
</dbReference>
<dbReference type="PANTHER" id="PTHR24416">
    <property type="entry name" value="TYROSINE-PROTEIN KINASE RECEPTOR"/>
    <property type="match status" value="1"/>
</dbReference>
<dbReference type="InterPro" id="IPR008266">
    <property type="entry name" value="Tyr_kinase_AS"/>
</dbReference>
<evidence type="ECO:0000256" key="4">
    <source>
        <dbReference type="ARBA" id="ARBA00022692"/>
    </source>
</evidence>
<feature type="binding site" evidence="12">
    <location>
        <position position="471"/>
    </location>
    <ligand>
        <name>ATP</name>
        <dbReference type="ChEBI" id="CHEBI:30616"/>
    </ligand>
</feature>
<evidence type="ECO:0000259" key="16">
    <source>
        <dbReference type="PROSITE" id="PS50011"/>
    </source>
</evidence>
<evidence type="ECO:0000256" key="3">
    <source>
        <dbReference type="ARBA" id="ARBA00022679"/>
    </source>
</evidence>
<evidence type="ECO:0000256" key="12">
    <source>
        <dbReference type="PROSITE-ProRule" id="PRU10141"/>
    </source>
</evidence>
<dbReference type="InterPro" id="IPR017441">
    <property type="entry name" value="Protein_kinase_ATP_BS"/>
</dbReference>
<accession>A0ABQ7Q8X5</accession>
<evidence type="ECO:0000256" key="14">
    <source>
        <dbReference type="SAM" id="Phobius"/>
    </source>
</evidence>
<dbReference type="Pfam" id="PF23008">
    <property type="entry name" value="FN3_Tor_3rd"/>
    <property type="match status" value="1"/>
</dbReference>
<dbReference type="SUPFAM" id="SSF49265">
    <property type="entry name" value="Fibronectin type III"/>
    <property type="match status" value="1"/>
</dbReference>
<organism evidence="18 19">
    <name type="scientific">Plutella xylostella</name>
    <name type="common">Diamondback moth</name>
    <name type="synonym">Plutella maculipennis</name>
    <dbReference type="NCBI Taxonomy" id="51655"/>
    <lineage>
        <taxon>Eukaryota</taxon>
        <taxon>Metazoa</taxon>
        <taxon>Ecdysozoa</taxon>
        <taxon>Arthropoda</taxon>
        <taxon>Hexapoda</taxon>
        <taxon>Insecta</taxon>
        <taxon>Pterygota</taxon>
        <taxon>Neoptera</taxon>
        <taxon>Endopterygota</taxon>
        <taxon>Lepidoptera</taxon>
        <taxon>Glossata</taxon>
        <taxon>Ditrysia</taxon>
        <taxon>Yponomeutoidea</taxon>
        <taxon>Plutellidae</taxon>
        <taxon>Plutella</taxon>
    </lineage>
</organism>
<keyword evidence="5" id="KW-0677">Repeat</keyword>
<keyword evidence="15" id="KW-0732">Signal</keyword>
<dbReference type="InterPro" id="IPR003961">
    <property type="entry name" value="FN3_dom"/>
</dbReference>
<dbReference type="Pfam" id="PF07714">
    <property type="entry name" value="PK_Tyr_Ser-Thr"/>
    <property type="match status" value="1"/>
</dbReference>
<dbReference type="InterPro" id="IPR020635">
    <property type="entry name" value="Tyr_kinase_cat_dom"/>
</dbReference>
<dbReference type="InterPro" id="IPR001245">
    <property type="entry name" value="Ser-Thr/Tyr_kinase_cat_dom"/>
</dbReference>
<feature type="chain" id="PRO_5046890269" description="receptor protein-tyrosine kinase" evidence="15">
    <location>
        <begin position="28"/>
        <end position="824"/>
    </location>
</feature>
<evidence type="ECO:0000256" key="5">
    <source>
        <dbReference type="ARBA" id="ARBA00022737"/>
    </source>
</evidence>
<dbReference type="EC" id="2.7.10.1" evidence="2"/>
<keyword evidence="7 14" id="KW-1133">Transmembrane helix</keyword>
<dbReference type="Pfam" id="PF23006">
    <property type="entry name" value="Tor_FN3_1st"/>
    <property type="match status" value="1"/>
</dbReference>
<sequence length="824" mass="91102">MTVFHVGDGGVRPPWTLVLYLASVVLASDVPPASGEHAETVPLTGVQLDTLAEFVCYDLSMDSLVDVAICQKDFLSAPLNPGSAAAGPEARVLKTSARHVSLAVGGAGHYRLVVLVPTNDSKTLAPYQLLYPDESTATISTSGKDNLRIWTATLSDTGRRGLWTIGPKVPKIHKVETVENKTYAVELAENFTIENATVKYPTLRAVFRWNSSEENEEFLVTNICERLDLGETYINTTNEPSVSLTGLVLNDTCTLTVRAQLGQGSLVYRTPESIGEHYVPEIPQNVSITSSPGLQAWSVRVRWAPPRRRPLLYTVTVHATNTVNVTVAGNATSATVTDVVGEDLFNVTIVAVTPRGNAHVTRRALFPRPSTLGLTIAGSSSAVLLFAILAVGVLIMRNRRKPDPNDWYPDTISTSPSKGYTLDTFADVSLAPDGWEVRAERLRLHEVVGEGAFGVVRRGTLAPAAADVAVKMLKDCPSVEEVRSFRAEMELMKSVGAHPHVVSLLGCCSRARPMIIAEYCARGDLLNYLRCAWGIMVSKRNAKYYNNNTEVSSNYRNDLFKNLATKDYSKLVVNKLYDLQGVCDSELTQVDLLSFCRQIAMGMEFLASNRVVHRDLAARNVLVSSDRTLKIADFGLSRDVYQENQYKQKGSAKLPIKWMALESLTHRIYTSQSDVWSFGVVMWEVVTVGGSPYPGVSATQLPRLLRTGYRMPKPSNCSKQLYELMQSCWSTRARDRPTFTELHRALDSLLNAQAQDYLTLELDDDAPATPRPPRHRGLLARTKRYWSNKADVYNKVEIYERPLKTSPSNHYTSPPDTLSRTQIV</sequence>
<comment type="subcellular location">
    <subcellularLocation>
        <location evidence="1">Membrane</location>
        <topology evidence="1">Single-pass membrane protein</topology>
    </subcellularLocation>
</comment>
<feature type="domain" description="Fibronectin type-III" evidence="17">
    <location>
        <begin position="282"/>
        <end position="371"/>
    </location>
</feature>
<evidence type="ECO:0000256" key="6">
    <source>
        <dbReference type="ARBA" id="ARBA00022777"/>
    </source>
</evidence>
<dbReference type="EMBL" id="JAHIBW010000019">
    <property type="protein sequence ID" value="KAG7301679.1"/>
    <property type="molecule type" value="Genomic_DNA"/>
</dbReference>
<evidence type="ECO:0000256" key="1">
    <source>
        <dbReference type="ARBA" id="ARBA00004167"/>
    </source>
</evidence>
<protein>
    <recommendedName>
        <fullName evidence="2">receptor protein-tyrosine kinase</fullName>
        <ecNumber evidence="2">2.7.10.1</ecNumber>
    </recommendedName>
</protein>
<keyword evidence="3" id="KW-0808">Transferase</keyword>
<evidence type="ECO:0000256" key="10">
    <source>
        <dbReference type="ARBA" id="ARBA00023180"/>
    </source>
</evidence>
<name>A0ABQ7Q8X5_PLUXY</name>
<keyword evidence="19" id="KW-1185">Reference proteome</keyword>
<evidence type="ECO:0000256" key="15">
    <source>
        <dbReference type="SAM" id="SignalP"/>
    </source>
</evidence>
<dbReference type="Gene3D" id="3.30.200.20">
    <property type="entry name" value="Phosphorylase Kinase, domain 1"/>
    <property type="match status" value="1"/>
</dbReference>
<keyword evidence="12" id="KW-0547">Nucleotide-binding</keyword>
<dbReference type="InterPro" id="IPR013783">
    <property type="entry name" value="Ig-like_fold"/>
</dbReference>
<dbReference type="CDD" id="cd00192">
    <property type="entry name" value="PTKc"/>
    <property type="match status" value="1"/>
</dbReference>
<comment type="caution">
    <text evidence="18">The sequence shown here is derived from an EMBL/GenBank/DDBJ whole genome shotgun (WGS) entry which is preliminary data.</text>
</comment>
<feature type="transmembrane region" description="Helical" evidence="14">
    <location>
        <begin position="372"/>
        <end position="395"/>
    </location>
</feature>
<dbReference type="InterPro" id="IPR050122">
    <property type="entry name" value="RTK"/>
</dbReference>
<keyword evidence="9" id="KW-0675">Receptor</keyword>
<dbReference type="InterPro" id="IPR000719">
    <property type="entry name" value="Prot_kinase_dom"/>
</dbReference>